<protein>
    <submittedName>
        <fullName evidence="3">DUF3347 domain-containing protein</fullName>
    </submittedName>
    <submittedName>
        <fullName evidence="4">Uncharacterized protein DUF3347</fullName>
    </submittedName>
</protein>
<dbReference type="Proteomes" id="UP000245667">
    <property type="component" value="Unassembled WGS sequence"/>
</dbReference>
<sequence length="201" mass="22361">MKKINLTKGILAITLVALTVTSCKEVKKEQHIDNEHHSDGSHDDSTMDSSNDMMGNDQHASKSTALVANYLELKNALVADDKDAAAKAGGMMVSAFDDFETSSFGSEEQQELKDIIEDAKEHAEHIEKSPIDHQREHFDVLSKDMIDLIAITGTEEKLYQDFCPMYNNNKGAQWLSATKEIKNPYYGAKMMSCGSVQKEIN</sequence>
<reference evidence="4 5" key="1">
    <citation type="submission" date="2018-05" db="EMBL/GenBank/DDBJ databases">
        <title>Genomic Encyclopedia of Archaeal and Bacterial Type Strains, Phase II (KMG-II): from individual species to whole genera.</title>
        <authorList>
            <person name="Goeker M."/>
        </authorList>
    </citation>
    <scope>NUCLEOTIDE SEQUENCE [LARGE SCALE GENOMIC DNA]</scope>
    <source>
        <strain evidence="4 5">DSM 23514</strain>
    </source>
</reference>
<feature type="compositionally biased region" description="Low complexity" evidence="1">
    <location>
        <begin position="47"/>
        <end position="57"/>
    </location>
</feature>
<comment type="caution">
    <text evidence="4">The sequence shown here is derived from an EMBL/GenBank/DDBJ whole genome shotgun (WGS) entry which is preliminary data.</text>
</comment>
<dbReference type="RefSeq" id="WP_109649911.1">
    <property type="nucleotide sequence ID" value="NZ_JACWLN010000003.1"/>
</dbReference>
<evidence type="ECO:0000313" key="3">
    <source>
        <dbReference type="EMBL" id="MBD1260694.1"/>
    </source>
</evidence>
<dbReference type="EMBL" id="JACWLN010000003">
    <property type="protein sequence ID" value="MBD1260694.1"/>
    <property type="molecule type" value="Genomic_DNA"/>
</dbReference>
<gene>
    <name evidence="3" type="ORF">HZY62_08855</name>
    <name evidence="4" type="ORF">LX92_01762</name>
</gene>
<feature type="region of interest" description="Disordered" evidence="1">
    <location>
        <begin position="29"/>
        <end position="58"/>
    </location>
</feature>
<dbReference type="OrthoDB" id="5513217at2"/>
<evidence type="ECO:0000256" key="1">
    <source>
        <dbReference type="SAM" id="MobiDB-lite"/>
    </source>
</evidence>
<dbReference type="Proteomes" id="UP000651837">
    <property type="component" value="Unassembled WGS sequence"/>
</dbReference>
<evidence type="ECO:0000313" key="6">
    <source>
        <dbReference type="Proteomes" id="UP000651837"/>
    </source>
</evidence>
<feature type="domain" description="DUF3347" evidence="2">
    <location>
        <begin position="67"/>
        <end position="156"/>
    </location>
</feature>
<keyword evidence="6" id="KW-1185">Reference proteome</keyword>
<organism evidence="4 5">
    <name type="scientific">Maribacter polysiphoniae</name>
    <dbReference type="NCBI Taxonomy" id="429344"/>
    <lineage>
        <taxon>Bacteria</taxon>
        <taxon>Pseudomonadati</taxon>
        <taxon>Bacteroidota</taxon>
        <taxon>Flavobacteriia</taxon>
        <taxon>Flavobacteriales</taxon>
        <taxon>Flavobacteriaceae</taxon>
        <taxon>Maribacter</taxon>
    </lineage>
</organism>
<evidence type="ECO:0000313" key="5">
    <source>
        <dbReference type="Proteomes" id="UP000245667"/>
    </source>
</evidence>
<evidence type="ECO:0000259" key="2">
    <source>
        <dbReference type="Pfam" id="PF11827"/>
    </source>
</evidence>
<feature type="compositionally biased region" description="Basic and acidic residues" evidence="1">
    <location>
        <begin position="29"/>
        <end position="45"/>
    </location>
</feature>
<dbReference type="InterPro" id="IPR021782">
    <property type="entry name" value="DUF3347"/>
</dbReference>
<dbReference type="AlphaFoldDB" id="A0A316E262"/>
<dbReference type="Pfam" id="PF11827">
    <property type="entry name" value="DUF3347"/>
    <property type="match status" value="1"/>
</dbReference>
<name>A0A316E262_9FLAO</name>
<proteinExistence type="predicted"/>
<evidence type="ECO:0000313" key="4">
    <source>
        <dbReference type="EMBL" id="PWK24175.1"/>
    </source>
</evidence>
<reference evidence="3 6" key="2">
    <citation type="submission" date="2020-07" db="EMBL/GenBank/DDBJ databases">
        <title>The draft genome sequence of Maribacter polysiphoniae KCTC 22021.</title>
        <authorList>
            <person name="Mu L."/>
        </authorList>
    </citation>
    <scope>NUCLEOTIDE SEQUENCE [LARGE SCALE GENOMIC DNA]</scope>
    <source>
        <strain evidence="3 6">KCTC 22021</strain>
    </source>
</reference>
<dbReference type="PROSITE" id="PS51257">
    <property type="entry name" value="PROKAR_LIPOPROTEIN"/>
    <property type="match status" value="1"/>
</dbReference>
<accession>A0A316E262</accession>
<dbReference type="EMBL" id="QGGQ01000003">
    <property type="protein sequence ID" value="PWK24175.1"/>
    <property type="molecule type" value="Genomic_DNA"/>
</dbReference>